<comment type="caution">
    <text evidence="3">The sequence shown here is derived from an EMBL/GenBank/DDBJ whole genome shotgun (WGS) entry which is preliminary data.</text>
</comment>
<dbReference type="AlphaFoldDB" id="A0AAN7TYQ3"/>
<feature type="region of interest" description="Disordered" evidence="1">
    <location>
        <begin position="242"/>
        <end position="262"/>
    </location>
</feature>
<reference evidence="3 4" key="1">
    <citation type="submission" date="2023-11" db="EMBL/GenBank/DDBJ databases">
        <title>Dfirmibasis_genome.</title>
        <authorList>
            <person name="Edelbroek B."/>
            <person name="Kjellin J."/>
            <person name="Jerlstrom-Hultqvist J."/>
            <person name="Soderbom F."/>
        </authorList>
    </citation>
    <scope>NUCLEOTIDE SEQUENCE [LARGE SCALE GENOMIC DNA]</scope>
    <source>
        <strain evidence="3 4">TNS-C-14</strain>
    </source>
</reference>
<gene>
    <name evidence="3" type="ORF">RB653_001542</name>
</gene>
<evidence type="ECO:0000259" key="2">
    <source>
        <dbReference type="Pfam" id="PF00583"/>
    </source>
</evidence>
<dbReference type="InterPro" id="IPR000182">
    <property type="entry name" value="GNAT_dom"/>
</dbReference>
<dbReference type="InterPro" id="IPR016181">
    <property type="entry name" value="Acyl_CoA_acyltransferase"/>
</dbReference>
<sequence>MTTPSSIVSEQQVIGSEKTIITSKGGVNTGAGMLPFSIVHGSAFPKAPDIDVSFQQPTQKQINDFLQMKSDSTRVVTPDGYIFREIFNPDYDDGFKQALEMYGQSFFEPTEPGKNHLHTLCNRGLYRMMIMEDDKGLVLACAFIVEVHAYKSYHMDYLAVRPGVRGGGLGGKFFKQLTTHLRNEQKYLIITFESEPKLVPWYLRMSCLHLNVVSDQVTYENGETFFWWLMVVPLGKIIDDGSDSDTDSEHEHTPATSSTTAPNYALPLSLTEKQRNRSYILYNESGVSYQFNQQTINEIAQYLLTFMSNAKK</sequence>
<proteinExistence type="predicted"/>
<keyword evidence="4" id="KW-1185">Reference proteome</keyword>
<dbReference type="Gene3D" id="3.40.630.30">
    <property type="match status" value="1"/>
</dbReference>
<evidence type="ECO:0000313" key="4">
    <source>
        <dbReference type="Proteomes" id="UP001344447"/>
    </source>
</evidence>
<organism evidence="3 4">
    <name type="scientific">Dictyostelium firmibasis</name>
    <dbReference type="NCBI Taxonomy" id="79012"/>
    <lineage>
        <taxon>Eukaryota</taxon>
        <taxon>Amoebozoa</taxon>
        <taxon>Evosea</taxon>
        <taxon>Eumycetozoa</taxon>
        <taxon>Dictyostelia</taxon>
        <taxon>Dictyosteliales</taxon>
        <taxon>Dictyosteliaceae</taxon>
        <taxon>Dictyostelium</taxon>
    </lineage>
</organism>
<dbReference type="Proteomes" id="UP001344447">
    <property type="component" value="Unassembled WGS sequence"/>
</dbReference>
<feature type="domain" description="N-acetyltransferase" evidence="2">
    <location>
        <begin position="100"/>
        <end position="203"/>
    </location>
</feature>
<dbReference type="EMBL" id="JAVFKY010000002">
    <property type="protein sequence ID" value="KAK5581507.1"/>
    <property type="molecule type" value="Genomic_DNA"/>
</dbReference>
<dbReference type="Pfam" id="PF00583">
    <property type="entry name" value="Acetyltransf_1"/>
    <property type="match status" value="1"/>
</dbReference>
<dbReference type="SUPFAM" id="SSF55729">
    <property type="entry name" value="Acyl-CoA N-acyltransferases (Nat)"/>
    <property type="match status" value="1"/>
</dbReference>
<evidence type="ECO:0000256" key="1">
    <source>
        <dbReference type="SAM" id="MobiDB-lite"/>
    </source>
</evidence>
<evidence type="ECO:0000313" key="3">
    <source>
        <dbReference type="EMBL" id="KAK5581507.1"/>
    </source>
</evidence>
<dbReference type="GO" id="GO:0016747">
    <property type="term" value="F:acyltransferase activity, transferring groups other than amino-acyl groups"/>
    <property type="evidence" value="ECO:0007669"/>
    <property type="project" value="InterPro"/>
</dbReference>
<name>A0AAN7TYQ3_9MYCE</name>
<accession>A0AAN7TYQ3</accession>
<protein>
    <recommendedName>
        <fullName evidence="2">N-acetyltransferase domain-containing protein</fullName>
    </recommendedName>
</protein>